<feature type="domain" description="Histidine kinase" evidence="6">
    <location>
        <begin position="824"/>
        <end position="1041"/>
    </location>
</feature>
<dbReference type="CDD" id="cd00075">
    <property type="entry name" value="HATPase"/>
    <property type="match status" value="1"/>
</dbReference>
<dbReference type="Pfam" id="PF07494">
    <property type="entry name" value="Reg_prop"/>
    <property type="match status" value="8"/>
</dbReference>
<dbReference type="SUPFAM" id="SSF63829">
    <property type="entry name" value="Calcium-dependent phosphotriesterase"/>
    <property type="match status" value="3"/>
</dbReference>
<dbReference type="InterPro" id="IPR003661">
    <property type="entry name" value="HisK_dim/P_dom"/>
</dbReference>
<dbReference type="EMBL" id="JAUJEB010000003">
    <property type="protein sequence ID" value="MDN5213601.1"/>
    <property type="molecule type" value="Genomic_DNA"/>
</dbReference>
<dbReference type="InterPro" id="IPR036097">
    <property type="entry name" value="HisK_dim/P_sf"/>
</dbReference>
<dbReference type="InterPro" id="IPR004358">
    <property type="entry name" value="Sig_transdc_His_kin-like_C"/>
</dbReference>
<keyword evidence="5" id="KW-0472">Membrane</keyword>
<dbReference type="SMART" id="SM00387">
    <property type="entry name" value="HATPase_c"/>
    <property type="match status" value="1"/>
</dbReference>
<dbReference type="SMART" id="SM00388">
    <property type="entry name" value="HisKA"/>
    <property type="match status" value="1"/>
</dbReference>
<comment type="caution">
    <text evidence="7">The sequence shown here is derived from an EMBL/GenBank/DDBJ whole genome shotgun (WGS) entry which is preliminary data.</text>
</comment>
<evidence type="ECO:0000313" key="7">
    <source>
        <dbReference type="EMBL" id="MDN5213601.1"/>
    </source>
</evidence>
<evidence type="ECO:0000256" key="5">
    <source>
        <dbReference type="SAM" id="Phobius"/>
    </source>
</evidence>
<dbReference type="Pfam" id="PF07495">
    <property type="entry name" value="Y_Y_Y"/>
    <property type="match status" value="1"/>
</dbReference>
<dbReference type="InterPro" id="IPR011123">
    <property type="entry name" value="Y_Y_Y"/>
</dbReference>
<protein>
    <recommendedName>
        <fullName evidence="2">histidine kinase</fullName>
        <ecNumber evidence="2">2.7.13.3</ecNumber>
    </recommendedName>
</protein>
<dbReference type="CDD" id="cd00082">
    <property type="entry name" value="HisKA"/>
    <property type="match status" value="1"/>
</dbReference>
<proteinExistence type="predicted"/>
<name>A0ABT8L8N5_9BACT</name>
<dbReference type="EC" id="2.7.13.3" evidence="2"/>
<dbReference type="Gene3D" id="2.130.10.10">
    <property type="entry name" value="YVTN repeat-like/Quinoprotein amine dehydrogenase"/>
    <property type="match status" value="3"/>
</dbReference>
<dbReference type="InterPro" id="IPR036890">
    <property type="entry name" value="HATPase_C_sf"/>
</dbReference>
<evidence type="ECO:0000256" key="4">
    <source>
        <dbReference type="SAM" id="Coils"/>
    </source>
</evidence>
<evidence type="ECO:0000256" key="1">
    <source>
        <dbReference type="ARBA" id="ARBA00000085"/>
    </source>
</evidence>
<evidence type="ECO:0000256" key="2">
    <source>
        <dbReference type="ARBA" id="ARBA00012438"/>
    </source>
</evidence>
<evidence type="ECO:0000313" key="8">
    <source>
        <dbReference type="Proteomes" id="UP001172083"/>
    </source>
</evidence>
<dbReference type="Pfam" id="PF02518">
    <property type="entry name" value="HATPase_c"/>
    <property type="match status" value="1"/>
</dbReference>
<feature type="transmembrane region" description="Helical" evidence="5">
    <location>
        <begin position="755"/>
        <end position="774"/>
    </location>
</feature>
<organism evidence="7 8">
    <name type="scientific">Agaribacillus aureus</name>
    <dbReference type="NCBI Taxonomy" id="3051825"/>
    <lineage>
        <taxon>Bacteria</taxon>
        <taxon>Pseudomonadati</taxon>
        <taxon>Bacteroidota</taxon>
        <taxon>Cytophagia</taxon>
        <taxon>Cytophagales</taxon>
        <taxon>Splendidivirgaceae</taxon>
        <taxon>Agaribacillus</taxon>
    </lineage>
</organism>
<dbReference type="Gene3D" id="3.30.565.10">
    <property type="entry name" value="Histidine kinase-like ATPase, C-terminal domain"/>
    <property type="match status" value="1"/>
</dbReference>
<keyword evidence="8" id="KW-1185">Reference proteome</keyword>
<dbReference type="Pfam" id="PF00512">
    <property type="entry name" value="HisKA"/>
    <property type="match status" value="1"/>
</dbReference>
<dbReference type="SUPFAM" id="SSF47384">
    <property type="entry name" value="Homodimeric domain of signal transducing histidine kinase"/>
    <property type="match status" value="1"/>
</dbReference>
<evidence type="ECO:0000259" key="6">
    <source>
        <dbReference type="PROSITE" id="PS50109"/>
    </source>
</evidence>
<dbReference type="Proteomes" id="UP001172083">
    <property type="component" value="Unassembled WGS sequence"/>
</dbReference>
<dbReference type="InterPro" id="IPR003594">
    <property type="entry name" value="HATPase_dom"/>
</dbReference>
<reference evidence="7" key="1">
    <citation type="submission" date="2023-06" db="EMBL/GenBank/DDBJ databases">
        <title>Genomic of Agaribacillus aureum.</title>
        <authorList>
            <person name="Wang G."/>
        </authorList>
    </citation>
    <scope>NUCLEOTIDE SEQUENCE</scope>
    <source>
        <strain evidence="7">BMA12</strain>
    </source>
</reference>
<evidence type="ECO:0000256" key="3">
    <source>
        <dbReference type="ARBA" id="ARBA00022553"/>
    </source>
</evidence>
<sequence length="1047" mass="118050">MHLTLRGLIFFSFLLFCATTSLVAQNRVVGLSPDKVITQYNHDYWDLDKGMPSNTVLDNRLSSEGYMWIATFDGLVKFDGVNFQIFNEKNHPAFKKNGVLSLFEDDDNLLWIGSNGGGLIKMENNNFVLFQDDTLQQSNIIADIDQDREGFLWLATRNGVSKFKDGDFIRDPQLESLSSSAILSLMIDNEGGIWIGTLGEGLYLLSEGRLEHFDTGSGLDNNSVRSLLEDSQGNIWIGTNIGINRYRDGAISTLEIPGISSGFFVNDIIEDVYGALWFASDIGLIKSYREKIEILDQTNGLIDNNVQSLAFDNEGSLWMGNYRRGISRIKDGKFKNFGVLEGLSNEVINIAYQEGDRIWIGTDNGLAKFENEKITSFSLGSGYQKNRVRDVLRDRQGNLWICTYDGLVLFDDGVVKKRYFQKDGLTNNKLRVMAEDTEGNIWIGTSKGLNKFRDGDFVQYGRKDGLQNEFIMSIFEDSQQRLWIGTDGGGIHLWENGRFKNYSEQEGLASNVVFQISEHANGDLWIGTNGGVTRYDGTSFKSITFRNGLYSNSVFQIIIDSDDDFWLMTNKGIQQTNHQMLQAVLDGEIAQIKEAVTYDHSEGMRSSVVTGASIGDLGKNGEILVPTFKGLTIINPEEIRINNFKPPVLITDVLLNNQQRPFLEDITLPAGSESLEIHYTGLSLYASDEVRFHYKLEGFDEDWVDAANRRVAYYTNLPPGSYIFRVKAANNDGVWNEEGTNITLTKEAFFYQTKWFPVMILLFVFLAGFLTYYLRARQLKNKNKELMELVEIHTRDIHKQNQEITEQKEELKQLNAIKDKLFSIISHDLRGPINSFSGILGLLSTGSITKEETAMLSKNLEGDLNRLKSLLDNLLNWAKTQMQGIKSNQVPIALSEVVKENMELLGLDAHKKQIDLINKVAVNTKVMADLDMTKLVFRNLIGNAIKFTPNTGDVIVQAQQVEENFVEIWVIDNGVGIPDDIAKKLFSNDYHYSKLGTSKEDGFGLGLLLCREFIEENGGKIWVESEEGKGSIFKFRLKNAADQFGQN</sequence>
<comment type="catalytic activity">
    <reaction evidence="1">
        <text>ATP + protein L-histidine = ADP + protein N-phospho-L-histidine.</text>
        <dbReference type="EC" id="2.7.13.3"/>
    </reaction>
</comment>
<dbReference type="PRINTS" id="PR00344">
    <property type="entry name" value="BCTRLSENSOR"/>
</dbReference>
<dbReference type="Gene3D" id="2.60.40.10">
    <property type="entry name" value="Immunoglobulins"/>
    <property type="match status" value="1"/>
</dbReference>
<dbReference type="InterPro" id="IPR005467">
    <property type="entry name" value="His_kinase_dom"/>
</dbReference>
<feature type="coiled-coil region" evidence="4">
    <location>
        <begin position="776"/>
        <end position="817"/>
    </location>
</feature>
<dbReference type="InterPro" id="IPR013783">
    <property type="entry name" value="Ig-like_fold"/>
</dbReference>
<keyword evidence="5" id="KW-0812">Transmembrane</keyword>
<dbReference type="PANTHER" id="PTHR43547">
    <property type="entry name" value="TWO-COMPONENT HISTIDINE KINASE"/>
    <property type="match status" value="1"/>
</dbReference>
<keyword evidence="3" id="KW-0597">Phosphoprotein</keyword>
<dbReference type="InterPro" id="IPR011110">
    <property type="entry name" value="Reg_prop"/>
</dbReference>
<dbReference type="InterPro" id="IPR015943">
    <property type="entry name" value="WD40/YVTN_repeat-like_dom_sf"/>
</dbReference>
<dbReference type="PROSITE" id="PS50109">
    <property type="entry name" value="HIS_KIN"/>
    <property type="match status" value="1"/>
</dbReference>
<dbReference type="Gene3D" id="1.10.287.130">
    <property type="match status" value="1"/>
</dbReference>
<keyword evidence="5" id="KW-1133">Transmembrane helix</keyword>
<keyword evidence="4" id="KW-0175">Coiled coil</keyword>
<accession>A0ABT8L8N5</accession>
<gene>
    <name evidence="7" type="ORF">QQ020_16130</name>
</gene>
<dbReference type="RefSeq" id="WP_346758938.1">
    <property type="nucleotide sequence ID" value="NZ_JAUJEB010000003.1"/>
</dbReference>
<dbReference type="PANTHER" id="PTHR43547:SF2">
    <property type="entry name" value="HYBRID SIGNAL TRANSDUCTION HISTIDINE KINASE C"/>
    <property type="match status" value="1"/>
</dbReference>
<dbReference type="SUPFAM" id="SSF55874">
    <property type="entry name" value="ATPase domain of HSP90 chaperone/DNA topoisomerase II/histidine kinase"/>
    <property type="match status" value="1"/>
</dbReference>